<accession>A6JCZ8</accession>
<keyword evidence="1" id="KW-0812">Transmembrane</keyword>
<organism evidence="2 3">
    <name type="scientific">Rattus norvegicus</name>
    <name type="common">Rat</name>
    <dbReference type="NCBI Taxonomy" id="10116"/>
    <lineage>
        <taxon>Eukaryota</taxon>
        <taxon>Metazoa</taxon>
        <taxon>Chordata</taxon>
        <taxon>Craniata</taxon>
        <taxon>Vertebrata</taxon>
        <taxon>Euteleostomi</taxon>
        <taxon>Mammalia</taxon>
        <taxon>Eutheria</taxon>
        <taxon>Euarchontoglires</taxon>
        <taxon>Glires</taxon>
        <taxon>Rodentia</taxon>
        <taxon>Myomorpha</taxon>
        <taxon>Muroidea</taxon>
        <taxon>Muridae</taxon>
        <taxon>Murinae</taxon>
        <taxon>Rattus</taxon>
    </lineage>
</organism>
<gene>
    <name evidence="2" type="ORF">rCG_57046</name>
</gene>
<reference evidence="3" key="1">
    <citation type="submission" date="2005-09" db="EMBL/GenBank/DDBJ databases">
        <authorList>
            <person name="Mural R.J."/>
            <person name="Li P.W."/>
            <person name="Adams M.D."/>
            <person name="Amanatides P.G."/>
            <person name="Baden-Tillson H."/>
            <person name="Barnstead M."/>
            <person name="Chin S.H."/>
            <person name="Dew I."/>
            <person name="Evans C.A."/>
            <person name="Ferriera S."/>
            <person name="Flanigan M."/>
            <person name="Fosler C."/>
            <person name="Glodek A."/>
            <person name="Gu Z."/>
            <person name="Holt R.A."/>
            <person name="Jennings D."/>
            <person name="Kraft C.L."/>
            <person name="Lu F."/>
            <person name="Nguyen T."/>
            <person name="Nusskern D.R."/>
            <person name="Pfannkoch C.M."/>
            <person name="Sitter C."/>
            <person name="Sutton G.G."/>
            <person name="Venter J.C."/>
            <person name="Wang Z."/>
            <person name="Woodage T."/>
            <person name="Zheng X.H."/>
            <person name="Zhong F."/>
        </authorList>
    </citation>
    <scope>NUCLEOTIDE SEQUENCE [LARGE SCALE GENOMIC DNA]</scope>
    <source>
        <strain>BN</strain>
        <strain evidence="3">Sprague-Dawley</strain>
    </source>
</reference>
<dbReference type="Proteomes" id="UP000234681">
    <property type="component" value="Chromosome 14"/>
</dbReference>
<keyword evidence="1" id="KW-1133">Transmembrane helix</keyword>
<sequence length="78" mass="8600">MMCSELRNVCRRLGAMQVLMGLAVCLLRAPSLMVVVLVVVARKIKSPPNRPFPEKNCKPFIRSSESLPHSLPNAEGVL</sequence>
<proteinExistence type="predicted"/>
<evidence type="ECO:0000256" key="1">
    <source>
        <dbReference type="SAM" id="Phobius"/>
    </source>
</evidence>
<keyword evidence="1" id="KW-0472">Membrane</keyword>
<evidence type="ECO:0000313" key="3">
    <source>
        <dbReference type="Proteomes" id="UP000234681"/>
    </source>
</evidence>
<protein>
    <submittedName>
        <fullName evidence="2">RCG57046</fullName>
    </submittedName>
</protein>
<name>A6JCZ8_RAT</name>
<dbReference type="EMBL" id="CH473981">
    <property type="protein sequence ID" value="EDL89920.1"/>
    <property type="molecule type" value="Genomic_DNA"/>
</dbReference>
<dbReference type="AlphaFoldDB" id="A6JCZ8"/>
<feature type="transmembrane region" description="Helical" evidence="1">
    <location>
        <begin position="20"/>
        <end position="41"/>
    </location>
</feature>
<evidence type="ECO:0000313" key="2">
    <source>
        <dbReference type="EMBL" id="EDL89920.1"/>
    </source>
</evidence>